<comment type="subcellular location">
    <subcellularLocation>
        <location evidence="1">Nucleus</location>
        <location evidence="1">Nucleolus</location>
    </subcellularLocation>
</comment>
<dbReference type="Gene3D" id="3.30.70.330">
    <property type="match status" value="1"/>
</dbReference>
<dbReference type="InterPro" id="IPR012677">
    <property type="entry name" value="Nucleotide-bd_a/b_plait_sf"/>
</dbReference>
<evidence type="ECO:0000256" key="4">
    <source>
        <dbReference type="ARBA" id="ARBA00023242"/>
    </source>
</evidence>
<gene>
    <name evidence="8" type="primary">ESF2</name>
    <name evidence="8" type="ORF">N0V83_007236</name>
</gene>
<evidence type="ECO:0000256" key="6">
    <source>
        <dbReference type="ARBA" id="ARBA00032634"/>
    </source>
</evidence>
<dbReference type="PANTHER" id="PTHR12311:SF7">
    <property type="entry name" value="ACTIVATOR OF BASAL TRANSCRIPTION 1"/>
    <property type="match status" value="1"/>
</dbReference>
<evidence type="ECO:0000313" key="8">
    <source>
        <dbReference type="EMBL" id="KAJ4367651.1"/>
    </source>
</evidence>
<feature type="compositionally biased region" description="Acidic residues" evidence="7">
    <location>
        <begin position="56"/>
        <end position="84"/>
    </location>
</feature>
<dbReference type="GO" id="GO:0005730">
    <property type="term" value="C:nucleolus"/>
    <property type="evidence" value="ECO:0007669"/>
    <property type="project" value="UniProtKB-SubCell"/>
</dbReference>
<feature type="compositionally biased region" description="Basic and acidic residues" evidence="7">
    <location>
        <begin position="334"/>
        <end position="344"/>
    </location>
</feature>
<dbReference type="InterPro" id="IPR035979">
    <property type="entry name" value="RBD_domain_sf"/>
</dbReference>
<organism evidence="8 9">
    <name type="scientific">Neocucurbitaria cava</name>
    <dbReference type="NCBI Taxonomy" id="798079"/>
    <lineage>
        <taxon>Eukaryota</taxon>
        <taxon>Fungi</taxon>
        <taxon>Dikarya</taxon>
        <taxon>Ascomycota</taxon>
        <taxon>Pezizomycotina</taxon>
        <taxon>Dothideomycetes</taxon>
        <taxon>Pleosporomycetidae</taxon>
        <taxon>Pleosporales</taxon>
        <taxon>Pleosporineae</taxon>
        <taxon>Cucurbitariaceae</taxon>
        <taxon>Neocucurbitaria</taxon>
    </lineage>
</organism>
<keyword evidence="3" id="KW-0694">RNA-binding</keyword>
<dbReference type="PANTHER" id="PTHR12311">
    <property type="entry name" value="ACTIVATOR OF BASAL TRANSCRIPTION 1"/>
    <property type="match status" value="1"/>
</dbReference>
<dbReference type="InterPro" id="IPR039119">
    <property type="entry name" value="ABT1/Esf2"/>
</dbReference>
<comment type="function">
    <text evidence="5">Involved in the small subunit (SSU) processome assembly and function, and in the 18S rRNA synthesis. Required for the early cleavages at sites A0, A1 and A2.</text>
</comment>
<evidence type="ECO:0000313" key="9">
    <source>
        <dbReference type="Proteomes" id="UP001140560"/>
    </source>
</evidence>
<evidence type="ECO:0000256" key="3">
    <source>
        <dbReference type="ARBA" id="ARBA00022884"/>
    </source>
</evidence>
<dbReference type="InterPro" id="IPR034353">
    <property type="entry name" value="ABT1/ESF2_RRM"/>
</dbReference>
<evidence type="ECO:0000256" key="5">
    <source>
        <dbReference type="ARBA" id="ARBA00025024"/>
    </source>
</evidence>
<keyword evidence="9" id="KW-1185">Reference proteome</keyword>
<evidence type="ECO:0000256" key="2">
    <source>
        <dbReference type="ARBA" id="ARBA00005819"/>
    </source>
</evidence>
<name>A0A9W9CL30_9PLEO</name>
<dbReference type="SUPFAM" id="SSF54928">
    <property type="entry name" value="RNA-binding domain, RBD"/>
    <property type="match status" value="1"/>
</dbReference>
<dbReference type="GO" id="GO:0000472">
    <property type="term" value="P:endonucleolytic cleavage to generate mature 5'-end of SSU-rRNA from (SSU-rRNA, 5.8S rRNA, LSU-rRNA)"/>
    <property type="evidence" value="ECO:0007669"/>
    <property type="project" value="TreeGrafter"/>
</dbReference>
<dbReference type="EMBL" id="JAPEUY010000012">
    <property type="protein sequence ID" value="KAJ4367651.1"/>
    <property type="molecule type" value="Genomic_DNA"/>
</dbReference>
<evidence type="ECO:0000256" key="7">
    <source>
        <dbReference type="SAM" id="MobiDB-lite"/>
    </source>
</evidence>
<sequence length="350" mass="39549">MAANHIIRPKMATRKRNEYLDVEDSEDDERGYDSEEESRARMLPASKRQKTLHNSEDEEEDQDQDQESDGDEEEDAEDLADENEDIPSFSSKAAELAHLEKLAASLPSDLKLQSTKLGKSLPPPSALKKDKSGVIYLSRVPPFMKPTVLRSLLTPYGAIGRIFLTPEPSTSRTQRLRSGGTRRKLYLDGWVEFLHKRDAKFVAENLNAQTMGGKKRGRWHDEVWNIKYLSGVKWSHLVEQIQNENAERAARLRFEIQQGKKENKAFLENVERGKVQTGIEATRKRRGEDVDGGDANADATVGAISGEKEGDEKPKRRKGRLEFTQHTATSKALKKPEPGQDVHRVLSSMM</sequence>
<dbReference type="Proteomes" id="UP001140560">
    <property type="component" value="Unassembled WGS sequence"/>
</dbReference>
<dbReference type="CDD" id="cd12263">
    <property type="entry name" value="RRM_ABT1_like"/>
    <property type="match status" value="1"/>
</dbReference>
<dbReference type="AlphaFoldDB" id="A0A9W9CL30"/>
<dbReference type="GO" id="GO:0000480">
    <property type="term" value="P:endonucleolytic cleavage in 5'-ETS of tricistronic rRNA transcript (SSU-rRNA, 5.8S rRNA, LSU-rRNA)"/>
    <property type="evidence" value="ECO:0007669"/>
    <property type="project" value="TreeGrafter"/>
</dbReference>
<reference evidence="8" key="1">
    <citation type="submission" date="2022-10" db="EMBL/GenBank/DDBJ databases">
        <title>Tapping the CABI collections for fungal endophytes: first genome assemblies for Collariella, Neodidymelliopsis, Ascochyta clinopodiicola, Didymella pomorum, Didymosphaeria variabile, Neocosmospora piperis and Neocucurbitaria cava.</title>
        <authorList>
            <person name="Hill R."/>
        </authorList>
    </citation>
    <scope>NUCLEOTIDE SEQUENCE</scope>
    <source>
        <strain evidence="8">IMI 356814</strain>
    </source>
</reference>
<proteinExistence type="inferred from homology"/>
<keyword evidence="4" id="KW-0539">Nucleus</keyword>
<protein>
    <recommendedName>
        <fullName evidence="6">18S rRNA factor 2</fullName>
    </recommendedName>
</protein>
<dbReference type="GO" id="GO:0034462">
    <property type="term" value="P:small-subunit processome assembly"/>
    <property type="evidence" value="ECO:0007669"/>
    <property type="project" value="TreeGrafter"/>
</dbReference>
<dbReference type="GO" id="GO:0000447">
    <property type="term" value="P:endonucleolytic cleavage in ITS1 to separate SSU-rRNA from 5.8S rRNA and LSU-rRNA from tricistronic rRNA transcript (SSU-rRNA, 5.8S rRNA, LSU-rRNA)"/>
    <property type="evidence" value="ECO:0007669"/>
    <property type="project" value="TreeGrafter"/>
</dbReference>
<comment type="caution">
    <text evidence="8">The sequence shown here is derived from an EMBL/GenBank/DDBJ whole genome shotgun (WGS) entry which is preliminary data.</text>
</comment>
<evidence type="ECO:0000256" key="1">
    <source>
        <dbReference type="ARBA" id="ARBA00004604"/>
    </source>
</evidence>
<feature type="compositionally biased region" description="Basic and acidic residues" evidence="7">
    <location>
        <begin position="31"/>
        <end position="40"/>
    </location>
</feature>
<dbReference type="GO" id="GO:0003723">
    <property type="term" value="F:RNA binding"/>
    <property type="evidence" value="ECO:0007669"/>
    <property type="project" value="UniProtKB-KW"/>
</dbReference>
<dbReference type="OrthoDB" id="287393at2759"/>
<accession>A0A9W9CL30</accession>
<feature type="compositionally biased region" description="Acidic residues" evidence="7">
    <location>
        <begin position="20"/>
        <end position="30"/>
    </location>
</feature>
<feature type="region of interest" description="Disordered" evidence="7">
    <location>
        <begin position="1"/>
        <end position="84"/>
    </location>
</feature>
<comment type="similarity">
    <text evidence="2">Belongs to the ESF2/ABP1 family.</text>
</comment>
<feature type="region of interest" description="Disordered" evidence="7">
    <location>
        <begin position="282"/>
        <end position="350"/>
    </location>
</feature>